<gene>
    <name evidence="4" type="ORF">CYMTET_14818</name>
</gene>
<dbReference type="PROSITE" id="PS50084">
    <property type="entry name" value="KH_TYPE_1"/>
    <property type="match status" value="1"/>
</dbReference>
<evidence type="ECO:0000256" key="1">
    <source>
        <dbReference type="PROSITE-ProRule" id="PRU00117"/>
    </source>
</evidence>
<keyword evidence="1" id="KW-0694">RNA-binding</keyword>
<name>A0AAE0GFU8_9CHLO</name>
<feature type="compositionally biased region" description="Low complexity" evidence="2">
    <location>
        <begin position="244"/>
        <end position="280"/>
    </location>
</feature>
<accession>A0AAE0GFU8</accession>
<organism evidence="4 5">
    <name type="scientific">Cymbomonas tetramitiformis</name>
    <dbReference type="NCBI Taxonomy" id="36881"/>
    <lineage>
        <taxon>Eukaryota</taxon>
        <taxon>Viridiplantae</taxon>
        <taxon>Chlorophyta</taxon>
        <taxon>Pyramimonadophyceae</taxon>
        <taxon>Pyramimonadales</taxon>
        <taxon>Pyramimonadaceae</taxon>
        <taxon>Cymbomonas</taxon>
    </lineage>
</organism>
<dbReference type="SMART" id="SM00322">
    <property type="entry name" value="KH"/>
    <property type="match status" value="1"/>
</dbReference>
<evidence type="ECO:0000259" key="3">
    <source>
        <dbReference type="SMART" id="SM00322"/>
    </source>
</evidence>
<feature type="region of interest" description="Disordered" evidence="2">
    <location>
        <begin position="244"/>
        <end position="300"/>
    </location>
</feature>
<dbReference type="InterPro" id="IPR004088">
    <property type="entry name" value="KH_dom_type_1"/>
</dbReference>
<sequence>MLLALSSGDINHCNDIAKTHFGSKVGVSDDLETNLIQRAGDCDELSATATILGAELTMGISELGAIVSSNAVNTEQRGKRLLLSTDESSTNPATKKLKTALVASSVIAPNGAAANATEQSVSVRNEPSVNGDGDGCNGTAVLPPASTNMTQAGSEHVASGNLGATAPVVIVNSLKHDSINGSLQQQHAAYYNPESAASMDDAMNGASAPCTPKTVVAGPSEASTPPLPSTPLGGCTFNAVKAATGATPTSSSGPPTPTPTVATTTTGAGSVLAASTATTVQQDTPVSSSKGDTGMKSLTMECPPSLVGKVIGKKGETIVRIQQVTGTSIEIERSGPPDVMRKLTVYGSDVAIKHAADLLTTLLANTLQHPPPHQGVHVVANKEAEPMEILDCPPGSKDVIDM</sequence>
<feature type="domain" description="K Homology" evidence="3">
    <location>
        <begin position="294"/>
        <end position="364"/>
    </location>
</feature>
<keyword evidence="5" id="KW-1185">Reference proteome</keyword>
<reference evidence="4 5" key="1">
    <citation type="journal article" date="2015" name="Genome Biol. Evol.">
        <title>Comparative Genomics of a Bacterivorous Green Alga Reveals Evolutionary Causalities and Consequences of Phago-Mixotrophic Mode of Nutrition.</title>
        <authorList>
            <person name="Burns J.A."/>
            <person name="Paasch A."/>
            <person name="Narechania A."/>
            <person name="Kim E."/>
        </authorList>
    </citation>
    <scope>NUCLEOTIDE SEQUENCE [LARGE SCALE GENOMIC DNA]</scope>
    <source>
        <strain evidence="4 5">PLY_AMNH</strain>
    </source>
</reference>
<protein>
    <recommendedName>
        <fullName evidence="3">K Homology domain-containing protein</fullName>
    </recommendedName>
</protein>
<dbReference type="InterPro" id="IPR036612">
    <property type="entry name" value="KH_dom_type_1_sf"/>
</dbReference>
<dbReference type="AlphaFoldDB" id="A0AAE0GFU8"/>
<dbReference type="Gene3D" id="3.30.1370.10">
    <property type="entry name" value="K Homology domain, type 1"/>
    <property type="match status" value="1"/>
</dbReference>
<evidence type="ECO:0000313" key="5">
    <source>
        <dbReference type="Proteomes" id="UP001190700"/>
    </source>
</evidence>
<dbReference type="CDD" id="cd00105">
    <property type="entry name" value="KH-I"/>
    <property type="match status" value="1"/>
</dbReference>
<proteinExistence type="predicted"/>
<dbReference type="Pfam" id="PF00013">
    <property type="entry name" value="KH_1"/>
    <property type="match status" value="1"/>
</dbReference>
<feature type="compositionally biased region" description="Polar residues" evidence="2">
    <location>
        <begin position="116"/>
        <end position="128"/>
    </location>
</feature>
<dbReference type="EMBL" id="LGRX02006231">
    <property type="protein sequence ID" value="KAK3277155.1"/>
    <property type="molecule type" value="Genomic_DNA"/>
</dbReference>
<dbReference type="GO" id="GO:0003723">
    <property type="term" value="F:RNA binding"/>
    <property type="evidence" value="ECO:0007669"/>
    <property type="project" value="UniProtKB-UniRule"/>
</dbReference>
<evidence type="ECO:0000313" key="4">
    <source>
        <dbReference type="EMBL" id="KAK3277155.1"/>
    </source>
</evidence>
<dbReference type="InterPro" id="IPR004087">
    <property type="entry name" value="KH_dom"/>
</dbReference>
<feature type="compositionally biased region" description="Polar residues" evidence="2">
    <location>
        <begin position="281"/>
        <end position="291"/>
    </location>
</feature>
<dbReference type="SUPFAM" id="SSF54791">
    <property type="entry name" value="Eukaryotic type KH-domain (KH-domain type I)"/>
    <property type="match status" value="1"/>
</dbReference>
<comment type="caution">
    <text evidence="4">The sequence shown here is derived from an EMBL/GenBank/DDBJ whole genome shotgun (WGS) entry which is preliminary data.</text>
</comment>
<evidence type="ECO:0000256" key="2">
    <source>
        <dbReference type="SAM" id="MobiDB-lite"/>
    </source>
</evidence>
<dbReference type="Proteomes" id="UP001190700">
    <property type="component" value="Unassembled WGS sequence"/>
</dbReference>
<feature type="region of interest" description="Disordered" evidence="2">
    <location>
        <begin position="113"/>
        <end position="134"/>
    </location>
</feature>